<name>A0A7W8HGZ7_9BURK</name>
<evidence type="ECO:0000259" key="4">
    <source>
        <dbReference type="Pfam" id="PF13193"/>
    </source>
</evidence>
<accession>A0A7W8HGZ7</accession>
<evidence type="ECO:0000259" key="3">
    <source>
        <dbReference type="Pfam" id="PF00501"/>
    </source>
</evidence>
<proteinExistence type="inferred from homology"/>
<dbReference type="PANTHER" id="PTHR43201">
    <property type="entry name" value="ACYL-COA SYNTHETASE"/>
    <property type="match status" value="1"/>
</dbReference>
<feature type="domain" description="AMP-dependent synthetase/ligase" evidence="3">
    <location>
        <begin position="11"/>
        <end position="350"/>
    </location>
</feature>
<dbReference type="SUPFAM" id="SSF56801">
    <property type="entry name" value="Acetyl-CoA synthetase-like"/>
    <property type="match status" value="1"/>
</dbReference>
<organism evidence="5 6">
    <name type="scientific">Quisquiliibacterium transsilvanicum</name>
    <dbReference type="NCBI Taxonomy" id="1549638"/>
    <lineage>
        <taxon>Bacteria</taxon>
        <taxon>Pseudomonadati</taxon>
        <taxon>Pseudomonadota</taxon>
        <taxon>Betaproteobacteria</taxon>
        <taxon>Burkholderiales</taxon>
        <taxon>Burkholderiaceae</taxon>
        <taxon>Quisquiliibacterium</taxon>
    </lineage>
</organism>
<feature type="domain" description="AMP-binding enzyme C-terminal" evidence="4">
    <location>
        <begin position="403"/>
        <end position="474"/>
    </location>
</feature>
<dbReference type="Pfam" id="PF13193">
    <property type="entry name" value="AMP-binding_C"/>
    <property type="match status" value="1"/>
</dbReference>
<dbReference type="InterPro" id="IPR042099">
    <property type="entry name" value="ANL_N_sf"/>
</dbReference>
<dbReference type="InterPro" id="IPR045851">
    <property type="entry name" value="AMP-bd_C_sf"/>
</dbReference>
<dbReference type="Pfam" id="PF00501">
    <property type="entry name" value="AMP-binding"/>
    <property type="match status" value="1"/>
</dbReference>
<dbReference type="Gene3D" id="3.30.300.30">
    <property type="match status" value="1"/>
</dbReference>
<dbReference type="AlphaFoldDB" id="A0A7W8HGZ7"/>
<dbReference type="Proteomes" id="UP000532440">
    <property type="component" value="Unassembled WGS sequence"/>
</dbReference>
<protein>
    <submittedName>
        <fullName evidence="5">Acyl-coenzyme A synthetase/AMP-(Fatty) acid ligase</fullName>
    </submittedName>
</protein>
<dbReference type="GO" id="GO:0006631">
    <property type="term" value="P:fatty acid metabolic process"/>
    <property type="evidence" value="ECO:0007669"/>
    <property type="project" value="TreeGrafter"/>
</dbReference>
<sequence>MNTLDEMIALHARARPQAPAVISARTSLTYAALDALVGRAASMLARAGVTARGRIALSFDDEVLELVLTLAIASLGGRLVSLARGAPLPVRSETCRAAGVSVLLCDNPKHRVAGVPTGVVSLEQLGLQPENGAAVLGRGEVAADFIHVSSSGSTGAPKRFHLSQELLLRRLWQRVSFFGLGPSDRFLRVSSFSYIGSKVRHLSALLAGAAIVFPEDPLHGVWETCVDHQVTFLSAVVVQVEALLRQQRQSETLPPLNLRVLEISASSVSDDLRRRARQALSPNVYVTYSTNESGAIAIATPDEVRDRPGTVGRPLDGVEVRVVDRDTGAPLTGRPGLICVKSGHAIDAYWNDAVNTARYFRNGYFLPGDLGVLGESGELTWLGRADDMMIMHGINIHPSAITECLLLHPSVTDAAAFPVRHSVHGDIPVCAVSVRESPPASEATLLKYAGARLGAAGPRRIVILDAIPRNELGKVDRMRLIDMVKTRVER</sequence>
<dbReference type="EMBL" id="JACHGB010000003">
    <property type="protein sequence ID" value="MBB5271672.1"/>
    <property type="molecule type" value="Genomic_DNA"/>
</dbReference>
<comment type="similarity">
    <text evidence="1">Belongs to the ATP-dependent AMP-binding enzyme family.</text>
</comment>
<dbReference type="PANTHER" id="PTHR43201:SF5">
    <property type="entry name" value="MEDIUM-CHAIN ACYL-COA LIGASE ACSF2, MITOCHONDRIAL"/>
    <property type="match status" value="1"/>
</dbReference>
<keyword evidence="2 5" id="KW-0436">Ligase</keyword>
<evidence type="ECO:0000256" key="2">
    <source>
        <dbReference type="ARBA" id="ARBA00022598"/>
    </source>
</evidence>
<evidence type="ECO:0000256" key="1">
    <source>
        <dbReference type="ARBA" id="ARBA00006432"/>
    </source>
</evidence>
<dbReference type="InterPro" id="IPR025110">
    <property type="entry name" value="AMP-bd_C"/>
</dbReference>
<dbReference type="CDD" id="cd04433">
    <property type="entry name" value="AFD_class_I"/>
    <property type="match status" value="1"/>
</dbReference>
<evidence type="ECO:0000313" key="6">
    <source>
        <dbReference type="Proteomes" id="UP000532440"/>
    </source>
</evidence>
<dbReference type="GO" id="GO:0031956">
    <property type="term" value="F:medium-chain fatty acid-CoA ligase activity"/>
    <property type="evidence" value="ECO:0007669"/>
    <property type="project" value="TreeGrafter"/>
</dbReference>
<dbReference type="Gene3D" id="3.40.50.12780">
    <property type="entry name" value="N-terminal domain of ligase-like"/>
    <property type="match status" value="1"/>
</dbReference>
<evidence type="ECO:0000313" key="5">
    <source>
        <dbReference type="EMBL" id="MBB5271672.1"/>
    </source>
</evidence>
<gene>
    <name evidence="5" type="ORF">HNQ70_001682</name>
</gene>
<comment type="caution">
    <text evidence="5">The sequence shown here is derived from an EMBL/GenBank/DDBJ whole genome shotgun (WGS) entry which is preliminary data.</text>
</comment>
<reference evidence="5 6" key="1">
    <citation type="submission" date="2020-08" db="EMBL/GenBank/DDBJ databases">
        <title>Genomic Encyclopedia of Type Strains, Phase IV (KMG-IV): sequencing the most valuable type-strain genomes for metagenomic binning, comparative biology and taxonomic classification.</title>
        <authorList>
            <person name="Goeker M."/>
        </authorList>
    </citation>
    <scope>NUCLEOTIDE SEQUENCE [LARGE SCALE GENOMIC DNA]</scope>
    <source>
        <strain evidence="5 6">DSM 29781</strain>
    </source>
</reference>
<dbReference type="RefSeq" id="WP_183966251.1">
    <property type="nucleotide sequence ID" value="NZ_BAABEW010000001.1"/>
</dbReference>
<keyword evidence="6" id="KW-1185">Reference proteome</keyword>
<dbReference type="InterPro" id="IPR000873">
    <property type="entry name" value="AMP-dep_synth/lig_dom"/>
</dbReference>